<protein>
    <submittedName>
        <fullName evidence="1">DUF1302 domain-containing protein</fullName>
    </submittedName>
</protein>
<name>A0A7M2ZVH3_PSEAI</name>
<proteinExistence type="predicted"/>
<comment type="caution">
    <text evidence="1">The sequence shown here is derived from an EMBL/GenBank/DDBJ whole genome shotgun (WGS) entry which is preliminary data.</text>
</comment>
<reference evidence="1 2" key="2">
    <citation type="submission" date="2019-01" db="EMBL/GenBank/DDBJ databases">
        <title>The Pseudomonas aeruginosa pan-genome provides new insights on its population structure, horizontal gene transfer and pathogenicity.</title>
        <authorList>
            <person name="Freschi L."/>
            <person name="Vincent A.T."/>
            <person name="Jeukens J."/>
            <person name="Emond-Rheault J.-G."/>
            <person name="Kukavica-Ibrulj I."/>
            <person name="Dupont M.-J."/>
            <person name="Charette S.J."/>
            <person name="Boyle B."/>
            <person name="Levesque R.C."/>
        </authorList>
    </citation>
    <scope>NUCLEOTIDE SEQUENCE [LARGE SCALE GENOMIC DNA]</scope>
    <source>
        <strain evidence="1 2">PA-W36</strain>
    </source>
</reference>
<dbReference type="Proteomes" id="UP000284767">
    <property type="component" value="Unassembled WGS sequence"/>
</dbReference>
<dbReference type="InterPro" id="IPR010727">
    <property type="entry name" value="DUF1302"/>
</dbReference>
<dbReference type="RefSeq" id="WP_023087062.1">
    <property type="nucleotide sequence ID" value="NZ_CP008870.2"/>
</dbReference>
<accession>A0A7M2ZVH3</accession>
<evidence type="ECO:0000313" key="2">
    <source>
        <dbReference type="Proteomes" id="UP000284767"/>
    </source>
</evidence>
<dbReference type="Pfam" id="PF06980">
    <property type="entry name" value="DUF1302"/>
    <property type="match status" value="1"/>
</dbReference>
<reference evidence="1 2" key="1">
    <citation type="submission" date="2017-08" db="EMBL/GenBank/DDBJ databases">
        <authorList>
            <person name="Feschi L."/>
            <person name="Jeukens J."/>
            <person name="Emond-Rheault J.-G."/>
            <person name="Kukavica-Ibrulj I."/>
            <person name="Boyle B."/>
            <person name="Levesque R.C."/>
        </authorList>
    </citation>
    <scope>NUCLEOTIDE SEQUENCE [LARGE SCALE GENOMIC DNA]</scope>
    <source>
        <strain evidence="1 2">PA-W36</strain>
    </source>
</reference>
<organism evidence="1 2">
    <name type="scientific">Pseudomonas aeruginosa</name>
    <dbReference type="NCBI Taxonomy" id="287"/>
    <lineage>
        <taxon>Bacteria</taxon>
        <taxon>Pseudomonadati</taxon>
        <taxon>Pseudomonadota</taxon>
        <taxon>Gammaproteobacteria</taxon>
        <taxon>Pseudomonadales</taxon>
        <taxon>Pseudomonadaceae</taxon>
        <taxon>Pseudomonas</taxon>
    </lineage>
</organism>
<sequence>MAFTTRKAKRLPLILLPLVSLAQVPQVQALSFDVGEIEGNFDSTLSVGASWAMRDPDRDFVGVGNGGTASTLSSDDGRLNFKKRDLISNTFKGVHDLELKYGDSGVFLRGKYWYDFELKDGHQRLFDIDDSGRARSAKASGAEILDAFVYTGYEINELAGTARLGKQVVSWGENLFIRGVNQINPIDVAAFRRPGAEIKEGLIPVNMFYLGQDLAANLSMEAFYQLEWDKTVVDNCGTFFSGTDVVADGCNDRNLIFGSDYNPNNAGNLFVPRLKDRDARDGGQYGVALRWFVPQLNDTEIGLYAMNLHSRMPVYSVTSSSVLDATDPGFDPNLIGNSPKAGYLVEYPEDMRLYGLSFQTTLGSTSISGEFSYRPNMPLQLNSTDLTFAALGLDSVTGLPPAWSGVGQPISPSVINDGPLRPGAYVAGYKRMPVSQVQLAAIHFIDQVAGAERMSLLGEVAYNRINGLKSGPGELRFGRDSIYGYGEVGVPGLCEGLLNTDNPDNCNGHGFYTSGSWGYRLATSLEYSNVIAGINLTPEIAWSHDVDGYGPNFNEGAKSVYLALNASYLNRYSATISYTDFFGGEFNPTTDRDYVAASVSVSF</sequence>
<dbReference type="EMBL" id="NSNE01000007">
    <property type="protein sequence ID" value="RPM16123.1"/>
    <property type="molecule type" value="Genomic_DNA"/>
</dbReference>
<evidence type="ECO:0000313" key="1">
    <source>
        <dbReference type="EMBL" id="RPM16123.1"/>
    </source>
</evidence>
<gene>
    <name evidence="1" type="ORF">IPC1295_13270</name>
</gene>
<dbReference type="AlphaFoldDB" id="A0A7M2ZVH3"/>